<dbReference type="Proteomes" id="UP000765845">
    <property type="component" value="Unassembled WGS sequence"/>
</dbReference>
<evidence type="ECO:0000259" key="1">
    <source>
        <dbReference type="Pfam" id="PF00296"/>
    </source>
</evidence>
<dbReference type="PANTHER" id="PTHR30011">
    <property type="entry name" value="ALKANESULFONATE MONOOXYGENASE-RELATED"/>
    <property type="match status" value="1"/>
</dbReference>
<comment type="caution">
    <text evidence="2">The sequence shown here is derived from an EMBL/GenBank/DDBJ whole genome shotgun (WGS) entry which is preliminary data.</text>
</comment>
<dbReference type="EC" id="1.-.-.-" evidence="2"/>
<dbReference type="Pfam" id="PF00296">
    <property type="entry name" value="Bac_luciferase"/>
    <property type="match status" value="1"/>
</dbReference>
<organism evidence="2 3">
    <name type="scientific">Spongiibacter thalassae</name>
    <dbReference type="NCBI Taxonomy" id="2721624"/>
    <lineage>
        <taxon>Bacteria</taxon>
        <taxon>Pseudomonadati</taxon>
        <taxon>Pseudomonadota</taxon>
        <taxon>Gammaproteobacteria</taxon>
        <taxon>Cellvibrionales</taxon>
        <taxon>Spongiibacteraceae</taxon>
        <taxon>Spongiibacter</taxon>
    </lineage>
</organism>
<dbReference type="InterPro" id="IPR036661">
    <property type="entry name" value="Luciferase-like_sf"/>
</dbReference>
<dbReference type="InterPro" id="IPR019921">
    <property type="entry name" value="Lucif-like_OxRdtase_Rv2161c"/>
</dbReference>
<accession>A0ABX1GFU4</accession>
<dbReference type="NCBIfam" id="TIGR03619">
    <property type="entry name" value="F420_Rv2161c"/>
    <property type="match status" value="1"/>
</dbReference>
<keyword evidence="2" id="KW-0560">Oxidoreductase</keyword>
<feature type="domain" description="Luciferase-like" evidence="1">
    <location>
        <begin position="11"/>
        <end position="246"/>
    </location>
</feature>
<dbReference type="GO" id="GO:0016491">
    <property type="term" value="F:oxidoreductase activity"/>
    <property type="evidence" value="ECO:0007669"/>
    <property type="project" value="UniProtKB-KW"/>
</dbReference>
<dbReference type="RefSeq" id="WP_168450606.1">
    <property type="nucleotide sequence ID" value="NZ_JAAWWK010000004.1"/>
</dbReference>
<proteinExistence type="predicted"/>
<evidence type="ECO:0000313" key="3">
    <source>
        <dbReference type="Proteomes" id="UP000765845"/>
    </source>
</evidence>
<keyword evidence="3" id="KW-1185">Reference proteome</keyword>
<protein>
    <submittedName>
        <fullName evidence="2">TIGR03619 family F420-dependent LLM class oxidoreductase</fullName>
        <ecNumber evidence="2">1.-.-.-</ecNumber>
    </submittedName>
</protein>
<dbReference type="EMBL" id="JAAWWK010000004">
    <property type="protein sequence ID" value="NKI18074.1"/>
    <property type="molecule type" value="Genomic_DNA"/>
</dbReference>
<sequence length="291" mass="32417">MKFAYHHSMCPLEQYLPLAQIAEELGFDTITMPDSICYPKEASSKYPYNADGSREFLDGVPFVEPFLLAAFLAGQTRNIRFTTSVHKLAVHEPVLIAKTLSSLALLSGNRFGYGVGISPWAEDFEVTHVPWEARGKRMNEMIEIINGLMSGDYFSYQGEVFDIPAIKITPVPSERPPILVGGHSKAALRRAAGLGDGWIAAGGDVASIKEMIDQINVYRQEYGRDHLPFEFHAMSADAYTAEGIKQLEDIGVDEVLVAFRDVYAAEPDDKTVEEKRAMMEWYANEVIAKSR</sequence>
<gene>
    <name evidence="2" type="ORF">HCU74_11730</name>
</gene>
<dbReference type="InterPro" id="IPR011251">
    <property type="entry name" value="Luciferase-like_dom"/>
</dbReference>
<dbReference type="InterPro" id="IPR051260">
    <property type="entry name" value="Diverse_substr_monoxygenases"/>
</dbReference>
<dbReference type="PANTHER" id="PTHR30011:SF32">
    <property type="entry name" value="CONSERVED PROTEIN"/>
    <property type="match status" value="1"/>
</dbReference>
<dbReference type="SUPFAM" id="SSF51679">
    <property type="entry name" value="Bacterial luciferase-like"/>
    <property type="match status" value="1"/>
</dbReference>
<dbReference type="Gene3D" id="3.20.20.30">
    <property type="entry name" value="Luciferase-like domain"/>
    <property type="match status" value="1"/>
</dbReference>
<reference evidence="2 3" key="1">
    <citation type="submission" date="2020-04" db="EMBL/GenBank/DDBJ databases">
        <authorList>
            <person name="Yoon J."/>
        </authorList>
    </citation>
    <scope>NUCLEOTIDE SEQUENCE [LARGE SCALE GENOMIC DNA]</scope>
    <source>
        <strain evidence="2 3">KMU-166</strain>
    </source>
</reference>
<evidence type="ECO:0000313" key="2">
    <source>
        <dbReference type="EMBL" id="NKI18074.1"/>
    </source>
</evidence>
<name>A0ABX1GFU4_9GAMM</name>